<proteinExistence type="predicted"/>
<name>A0A024B0P4_9CAUD</name>
<reference evidence="2" key="1">
    <citation type="submission" date="2014-09" db="EMBL/GenBank/DDBJ databases">
        <authorList>
            <person name="Sauder A.B."/>
            <person name="McKenzie Q.R."/>
            <person name="Temple L.M."/>
            <person name="Alexis B.K."/>
            <person name="Al-Atrache Z."/>
            <person name="Lewis L.O."/>
            <person name="Loesser-Casey K.E."/>
            <person name="Mitchell K.J."/>
        </authorList>
    </citation>
    <scope>NUCLEOTIDE SEQUENCE [LARGE SCALE GENOMIC DNA]</scope>
</reference>
<evidence type="ECO:0000313" key="2">
    <source>
        <dbReference type="Proteomes" id="UP000026900"/>
    </source>
</evidence>
<protein>
    <submittedName>
        <fullName evidence="1">Uncharacterized protein</fullName>
    </submittedName>
</protein>
<dbReference type="KEGG" id="vg:19526151"/>
<evidence type="ECO:0000313" key="1">
    <source>
        <dbReference type="EMBL" id="AHZ10169.1"/>
    </source>
</evidence>
<sequence length="160" mass="18817">MAEEYMELHFIGLDVLPHLTKGWFRKEGTTDAYRIIEGNIIHWDMLNKEQKHDNSLPFAVLAQGTFVYQDYSESKNFKEIIGSNNTWLMEETDIKGLMTAGKKFITLEHEFTRLLDVIVLNVNEGQVRPMLLDDFLYAMHELDLEEIQQIMDEATFWKEI</sequence>
<dbReference type="EMBL" id="KJ489399">
    <property type="protein sequence ID" value="AHZ10169.1"/>
    <property type="molecule type" value="Genomic_DNA"/>
</dbReference>
<keyword evidence="2" id="KW-1185">Reference proteome</keyword>
<dbReference type="RefSeq" id="YP_009036600.1">
    <property type="nucleotide sequence ID" value="NC_024213.1"/>
</dbReference>
<organism evidence="1 2">
    <name type="scientific">Bacillus phage Hakuna</name>
    <dbReference type="NCBI Taxonomy" id="1486659"/>
    <lineage>
        <taxon>Viruses</taxon>
        <taxon>Duplodnaviria</taxon>
        <taxon>Heunggongvirae</taxon>
        <taxon>Uroviricota</taxon>
        <taxon>Caudoviricetes</taxon>
        <taxon>Herelleviridae</taxon>
        <taxon>Bastillevirinae</taxon>
        <taxon>Wphvirus</taxon>
        <taxon>Wphvirus hakuna</taxon>
    </lineage>
</organism>
<accession>A0A024B0P4</accession>
<dbReference type="Proteomes" id="UP000026900">
    <property type="component" value="Segment"/>
</dbReference>
<dbReference type="GeneID" id="19526151"/>